<proteinExistence type="predicted"/>
<keyword evidence="4" id="KW-1185">Reference proteome</keyword>
<dbReference type="InterPro" id="IPR019734">
    <property type="entry name" value="TPR_rpt"/>
</dbReference>
<protein>
    <submittedName>
        <fullName evidence="3">Uncharacterized protein</fullName>
    </submittedName>
</protein>
<sequence>MKFLRAMLMTAFCLSTAASTYAAEADSLMVIQHKWAVCQYQSKDMDNQVHCLESLIQHNKQALKDEPNRQELKLWLAINESSLAGAEGGLGALSLAKEAKTLLEQVIDNAPETLSGSAYTSLGSLYYKVPGWPIGFGDDEMAEKMLRKALELNPNGIDSNYFYADFLAQDGRKKEAIQYLTKAQKAPPRPDRPLADQGRQQEISKLLGELQ</sequence>
<dbReference type="InterPro" id="IPR011990">
    <property type="entry name" value="TPR-like_helical_dom_sf"/>
</dbReference>
<feature type="region of interest" description="Disordered" evidence="1">
    <location>
        <begin position="181"/>
        <end position="211"/>
    </location>
</feature>
<organism evidence="3 4">
    <name type="scientific">Vibrio ziniensis</name>
    <dbReference type="NCBI Taxonomy" id="2711221"/>
    <lineage>
        <taxon>Bacteria</taxon>
        <taxon>Pseudomonadati</taxon>
        <taxon>Pseudomonadota</taxon>
        <taxon>Gammaproteobacteria</taxon>
        <taxon>Vibrionales</taxon>
        <taxon>Vibrionaceae</taxon>
        <taxon>Vibrio</taxon>
    </lineage>
</organism>
<name>A0A6G7CN67_9VIBR</name>
<accession>A0A6G7CN67</accession>
<evidence type="ECO:0000313" key="3">
    <source>
        <dbReference type="EMBL" id="QIH43581.1"/>
    </source>
</evidence>
<dbReference type="KEGG" id="vzi:G5S32_16445"/>
<feature type="chain" id="PRO_5026356653" evidence="2">
    <location>
        <begin position="23"/>
        <end position="211"/>
    </location>
</feature>
<dbReference type="EMBL" id="CP049332">
    <property type="protein sequence ID" value="QIH43581.1"/>
    <property type="molecule type" value="Genomic_DNA"/>
</dbReference>
<feature type="signal peptide" evidence="2">
    <location>
        <begin position="1"/>
        <end position="22"/>
    </location>
</feature>
<evidence type="ECO:0000256" key="2">
    <source>
        <dbReference type="SAM" id="SignalP"/>
    </source>
</evidence>
<dbReference type="SUPFAM" id="SSF48452">
    <property type="entry name" value="TPR-like"/>
    <property type="match status" value="1"/>
</dbReference>
<dbReference type="Gene3D" id="1.25.40.10">
    <property type="entry name" value="Tetratricopeptide repeat domain"/>
    <property type="match status" value="1"/>
</dbReference>
<dbReference type="RefSeq" id="WP_165313185.1">
    <property type="nucleotide sequence ID" value="NZ_CP049332.1"/>
</dbReference>
<dbReference type="Proteomes" id="UP000503003">
    <property type="component" value="Chromosome 2"/>
</dbReference>
<dbReference type="Pfam" id="PF13181">
    <property type="entry name" value="TPR_8"/>
    <property type="match status" value="2"/>
</dbReference>
<evidence type="ECO:0000256" key="1">
    <source>
        <dbReference type="SAM" id="MobiDB-lite"/>
    </source>
</evidence>
<keyword evidence="2" id="KW-0732">Signal</keyword>
<gene>
    <name evidence="3" type="ORF">G5S32_16445</name>
</gene>
<reference evidence="3 4" key="1">
    <citation type="submission" date="2020-02" db="EMBL/GenBank/DDBJ databases">
        <title>A complete genome of a marine bacterium Vibrio sp. ZWAL4003 isolated from the mangrove sediment with the ability to degrade polysaccharides.</title>
        <authorList>
            <person name="Wu J."/>
            <person name="Qu W."/>
            <person name="Zeng R."/>
        </authorList>
    </citation>
    <scope>NUCLEOTIDE SEQUENCE [LARGE SCALE GENOMIC DNA]</scope>
    <source>
        <strain evidence="3 4">ZWAL4003</strain>
    </source>
</reference>
<evidence type="ECO:0000313" key="4">
    <source>
        <dbReference type="Proteomes" id="UP000503003"/>
    </source>
</evidence>
<dbReference type="AlphaFoldDB" id="A0A6G7CN67"/>